<feature type="compositionally biased region" description="Polar residues" evidence="4">
    <location>
        <begin position="49"/>
        <end position="62"/>
    </location>
</feature>
<keyword evidence="2" id="KW-0863">Zinc-finger</keyword>
<reference evidence="6 7" key="1">
    <citation type="submission" date="2013-11" db="EMBL/GenBank/DDBJ databases">
        <title>The Genome Sequence of Phytophthora parasitica P1976.</title>
        <authorList>
            <consortium name="The Broad Institute Genomics Platform"/>
            <person name="Russ C."/>
            <person name="Tyler B."/>
            <person name="Panabieres F."/>
            <person name="Shan W."/>
            <person name="Tripathy S."/>
            <person name="Grunwald N."/>
            <person name="Machado M."/>
            <person name="Johnson C.S."/>
            <person name="Walker B."/>
            <person name="Young S."/>
            <person name="Zeng Q."/>
            <person name="Gargeya S."/>
            <person name="Fitzgerald M."/>
            <person name="Haas B."/>
            <person name="Abouelleil A."/>
            <person name="Allen A.W."/>
            <person name="Alvarado L."/>
            <person name="Arachchi H.M."/>
            <person name="Berlin A.M."/>
            <person name="Chapman S.B."/>
            <person name="Gainer-Dewar J."/>
            <person name="Goldberg J."/>
            <person name="Griggs A."/>
            <person name="Gujja S."/>
            <person name="Hansen M."/>
            <person name="Howarth C."/>
            <person name="Imamovic A."/>
            <person name="Ireland A."/>
            <person name="Larimer J."/>
            <person name="McCowan C."/>
            <person name="Murphy C."/>
            <person name="Pearson M."/>
            <person name="Poon T.W."/>
            <person name="Priest M."/>
            <person name="Roberts A."/>
            <person name="Saif S."/>
            <person name="Shea T."/>
            <person name="Sisk P."/>
            <person name="Sykes S."/>
            <person name="Wortman J."/>
            <person name="Nusbaum C."/>
            <person name="Birren B."/>
        </authorList>
    </citation>
    <scope>NUCLEOTIDE SEQUENCE [LARGE SCALE GENOMIC DNA]</scope>
    <source>
        <strain evidence="6 7">P1976</strain>
    </source>
</reference>
<organism evidence="6 7">
    <name type="scientific">Phytophthora nicotianae P1976</name>
    <dbReference type="NCBI Taxonomy" id="1317066"/>
    <lineage>
        <taxon>Eukaryota</taxon>
        <taxon>Sar</taxon>
        <taxon>Stramenopiles</taxon>
        <taxon>Oomycota</taxon>
        <taxon>Peronosporomycetes</taxon>
        <taxon>Peronosporales</taxon>
        <taxon>Peronosporaceae</taxon>
        <taxon>Phytophthora</taxon>
    </lineage>
</organism>
<dbReference type="InterPro" id="IPR004181">
    <property type="entry name" value="Znf_MIZ"/>
</dbReference>
<dbReference type="Gene3D" id="3.30.40.10">
    <property type="entry name" value="Zinc/RING finger domain, C3HC4 (zinc finger)"/>
    <property type="match status" value="1"/>
</dbReference>
<evidence type="ECO:0000256" key="3">
    <source>
        <dbReference type="ARBA" id="ARBA00022833"/>
    </source>
</evidence>
<dbReference type="InterPro" id="IPR039577">
    <property type="entry name" value="Rad18"/>
</dbReference>
<dbReference type="AlphaFoldDB" id="A0A080ZW24"/>
<dbReference type="PANTHER" id="PTHR14134">
    <property type="entry name" value="E3 UBIQUITIN-PROTEIN LIGASE RAD18"/>
    <property type="match status" value="1"/>
</dbReference>
<dbReference type="GO" id="GO:0005634">
    <property type="term" value="C:nucleus"/>
    <property type="evidence" value="ECO:0007669"/>
    <property type="project" value="TreeGrafter"/>
</dbReference>
<feature type="domain" description="SP-RING-type" evidence="5">
    <location>
        <begin position="96"/>
        <end position="141"/>
    </location>
</feature>
<dbReference type="PANTHER" id="PTHR14134:SF2">
    <property type="entry name" value="E3 UBIQUITIN-PROTEIN LIGASE RAD18"/>
    <property type="match status" value="1"/>
</dbReference>
<feature type="compositionally biased region" description="Basic and acidic residues" evidence="4">
    <location>
        <begin position="29"/>
        <end position="40"/>
    </location>
</feature>
<dbReference type="Proteomes" id="UP000028582">
    <property type="component" value="Unassembled WGS sequence"/>
</dbReference>
<dbReference type="InterPro" id="IPR013083">
    <property type="entry name" value="Znf_RING/FYVE/PHD"/>
</dbReference>
<keyword evidence="1" id="KW-0479">Metal-binding</keyword>
<dbReference type="Pfam" id="PF11789">
    <property type="entry name" value="zf-Nse"/>
    <property type="match status" value="1"/>
</dbReference>
<feature type="compositionally biased region" description="Low complexity" evidence="4">
    <location>
        <begin position="223"/>
        <end position="234"/>
    </location>
</feature>
<sequence>MHDERPLEAPAEQPMIDLTVQMDAPGDVGAHDQELGRDSSNELIDLTEDSTTTSPDQKSSRNPGEGQQVPALQRALNQASNDLANFRDSNRRILDEQEAALTCPISYELFENPVVTACCGKTFSSEALTEVLRWNPRCPVCRTPGVRTHASRDMSNLVELYRKQRSLLTQAEAEVKQSTESAELASDRQSSSSTSSRRRGREERRNQRVHARSAVARPQSTNAAATGIPAPARADWQDEDSDDDWQDEYLWWLQT</sequence>
<evidence type="ECO:0000313" key="7">
    <source>
        <dbReference type="Proteomes" id="UP000028582"/>
    </source>
</evidence>
<accession>A0A080ZW24</accession>
<evidence type="ECO:0000256" key="2">
    <source>
        <dbReference type="ARBA" id="ARBA00022771"/>
    </source>
</evidence>
<dbReference type="GO" id="GO:0061630">
    <property type="term" value="F:ubiquitin protein ligase activity"/>
    <property type="evidence" value="ECO:0007669"/>
    <property type="project" value="InterPro"/>
</dbReference>
<gene>
    <name evidence="6" type="ORF">F444_12715</name>
</gene>
<dbReference type="GO" id="GO:0008270">
    <property type="term" value="F:zinc ion binding"/>
    <property type="evidence" value="ECO:0007669"/>
    <property type="project" value="UniProtKB-KW"/>
</dbReference>
<evidence type="ECO:0000256" key="4">
    <source>
        <dbReference type="SAM" id="MobiDB-lite"/>
    </source>
</evidence>
<evidence type="ECO:0000313" key="6">
    <source>
        <dbReference type="EMBL" id="ETO70835.1"/>
    </source>
</evidence>
<name>A0A080ZW24_PHYNI</name>
<evidence type="ECO:0000259" key="5">
    <source>
        <dbReference type="Pfam" id="PF11789"/>
    </source>
</evidence>
<evidence type="ECO:0000256" key="1">
    <source>
        <dbReference type="ARBA" id="ARBA00022723"/>
    </source>
</evidence>
<dbReference type="GO" id="GO:0006513">
    <property type="term" value="P:protein monoubiquitination"/>
    <property type="evidence" value="ECO:0007669"/>
    <property type="project" value="InterPro"/>
</dbReference>
<dbReference type="SUPFAM" id="SSF57850">
    <property type="entry name" value="RING/U-box"/>
    <property type="match status" value="1"/>
</dbReference>
<dbReference type="GO" id="GO:0003697">
    <property type="term" value="F:single-stranded DNA binding"/>
    <property type="evidence" value="ECO:0007669"/>
    <property type="project" value="InterPro"/>
</dbReference>
<protein>
    <recommendedName>
        <fullName evidence="5">SP-RING-type domain-containing protein</fullName>
    </recommendedName>
</protein>
<feature type="region of interest" description="Disordered" evidence="4">
    <location>
        <begin position="1"/>
        <end position="69"/>
    </location>
</feature>
<feature type="region of interest" description="Disordered" evidence="4">
    <location>
        <begin position="176"/>
        <end position="243"/>
    </location>
</feature>
<proteinExistence type="predicted"/>
<dbReference type="GO" id="GO:0097505">
    <property type="term" value="C:Rad6-Rad18 complex"/>
    <property type="evidence" value="ECO:0007669"/>
    <property type="project" value="TreeGrafter"/>
</dbReference>
<keyword evidence="3" id="KW-0862">Zinc</keyword>
<dbReference type="OrthoDB" id="654191at2759"/>
<dbReference type="EMBL" id="ANJA01002259">
    <property type="protein sequence ID" value="ETO70835.1"/>
    <property type="molecule type" value="Genomic_DNA"/>
</dbReference>
<comment type="caution">
    <text evidence="6">The sequence shown here is derived from an EMBL/GenBank/DDBJ whole genome shotgun (WGS) entry which is preliminary data.</text>
</comment>
<dbReference type="GO" id="GO:0006301">
    <property type="term" value="P:DNA damage tolerance"/>
    <property type="evidence" value="ECO:0007669"/>
    <property type="project" value="InterPro"/>
</dbReference>